<sequence length="67" mass="7234">MINRNSGTTSAVIHQSSSTSTRPYSCNSESPRRHTPCPGSASKVPLHQPDSSARQVSRAMPENNLLI</sequence>
<protein>
    <submittedName>
        <fullName evidence="2">Uncharacterized protein</fullName>
    </submittedName>
</protein>
<dbReference type="EMBL" id="ML734559">
    <property type="protein sequence ID" value="KAB8251597.1"/>
    <property type="molecule type" value="Genomic_DNA"/>
</dbReference>
<reference evidence="2" key="1">
    <citation type="submission" date="2019-04" db="EMBL/GenBank/DDBJ databases">
        <title>Friends and foes A comparative genomics study of 23 Aspergillus species from section Flavi.</title>
        <authorList>
            <consortium name="DOE Joint Genome Institute"/>
            <person name="Kjaerbolling I."/>
            <person name="Vesth T."/>
            <person name="Frisvad J.C."/>
            <person name="Nybo J.L."/>
            <person name="Theobald S."/>
            <person name="Kildgaard S."/>
            <person name="Isbrandt T."/>
            <person name="Kuo A."/>
            <person name="Sato A."/>
            <person name="Lyhne E.K."/>
            <person name="Kogle M.E."/>
            <person name="Wiebenga A."/>
            <person name="Kun R.S."/>
            <person name="Lubbers R.J."/>
            <person name="Makela M.R."/>
            <person name="Barry K."/>
            <person name="Chovatia M."/>
            <person name="Clum A."/>
            <person name="Daum C."/>
            <person name="Haridas S."/>
            <person name="He G."/>
            <person name="LaButti K."/>
            <person name="Lipzen A."/>
            <person name="Mondo S."/>
            <person name="Riley R."/>
            <person name="Salamov A."/>
            <person name="Simmons B.A."/>
            <person name="Magnuson J.K."/>
            <person name="Henrissat B."/>
            <person name="Mortensen U.H."/>
            <person name="Larsen T.O."/>
            <person name="Devries R.P."/>
            <person name="Grigoriev I.V."/>
            <person name="Machida M."/>
            <person name="Baker S.E."/>
            <person name="Andersen M.R."/>
        </authorList>
    </citation>
    <scope>NUCLEOTIDE SEQUENCE [LARGE SCALE GENOMIC DNA]</scope>
    <source>
        <strain evidence="2">CBS 121.62</strain>
    </source>
</reference>
<dbReference type="Proteomes" id="UP000325434">
    <property type="component" value="Unassembled WGS sequence"/>
</dbReference>
<gene>
    <name evidence="2" type="ORF">BDV35DRAFT_339276</name>
</gene>
<evidence type="ECO:0000313" key="2">
    <source>
        <dbReference type="EMBL" id="KAB8251597.1"/>
    </source>
</evidence>
<name>A0A5N6HBW5_ASPFL</name>
<dbReference type="AlphaFoldDB" id="A0A5N6HBW5"/>
<feature type="compositionally biased region" description="Polar residues" evidence="1">
    <location>
        <begin position="1"/>
        <end position="29"/>
    </location>
</feature>
<evidence type="ECO:0000256" key="1">
    <source>
        <dbReference type="SAM" id="MobiDB-lite"/>
    </source>
</evidence>
<feature type="region of interest" description="Disordered" evidence="1">
    <location>
        <begin position="1"/>
        <end position="67"/>
    </location>
</feature>
<proteinExistence type="predicted"/>
<dbReference type="VEuPathDB" id="FungiDB:AFLA_003342"/>
<organism evidence="2">
    <name type="scientific">Aspergillus flavus</name>
    <dbReference type="NCBI Taxonomy" id="5059"/>
    <lineage>
        <taxon>Eukaryota</taxon>
        <taxon>Fungi</taxon>
        <taxon>Dikarya</taxon>
        <taxon>Ascomycota</taxon>
        <taxon>Pezizomycotina</taxon>
        <taxon>Eurotiomycetes</taxon>
        <taxon>Eurotiomycetidae</taxon>
        <taxon>Eurotiales</taxon>
        <taxon>Aspergillaceae</taxon>
        <taxon>Aspergillus</taxon>
        <taxon>Aspergillus subgen. Circumdati</taxon>
    </lineage>
</organism>
<accession>A0A5N6HBW5</accession>